<proteinExistence type="predicted"/>
<organism evidence="1 2">
    <name type="scientific">Gossypium arboreum</name>
    <name type="common">Tree cotton</name>
    <name type="synonym">Gossypium nanking</name>
    <dbReference type="NCBI Taxonomy" id="29729"/>
    <lineage>
        <taxon>Eukaryota</taxon>
        <taxon>Viridiplantae</taxon>
        <taxon>Streptophyta</taxon>
        <taxon>Embryophyta</taxon>
        <taxon>Tracheophyta</taxon>
        <taxon>Spermatophyta</taxon>
        <taxon>Magnoliopsida</taxon>
        <taxon>eudicotyledons</taxon>
        <taxon>Gunneridae</taxon>
        <taxon>Pentapetalae</taxon>
        <taxon>rosids</taxon>
        <taxon>malvids</taxon>
        <taxon>Malvales</taxon>
        <taxon>Malvaceae</taxon>
        <taxon>Malvoideae</taxon>
        <taxon>Gossypium</taxon>
    </lineage>
</organism>
<name>A0A0B0MZF3_GOSAR</name>
<keyword evidence="2" id="KW-1185">Reference proteome</keyword>
<protein>
    <submittedName>
        <fullName evidence="1">Uncharacterized protein</fullName>
    </submittedName>
</protein>
<sequence>MMIKLVNFYHFRSRNMKSGPRPGEGQAIRLNPTNCPLFVYRLSPS</sequence>
<accession>A0A0B0MZF3</accession>
<comment type="caution">
    <text evidence="1">The sequence shown here is derived from an EMBL/GenBank/DDBJ whole genome shotgun (WGS) entry which is preliminary data.</text>
</comment>
<dbReference type="Proteomes" id="UP000032142">
    <property type="component" value="Unassembled WGS sequence"/>
</dbReference>
<reference evidence="2" key="1">
    <citation type="submission" date="2014-09" db="EMBL/GenBank/DDBJ databases">
        <authorList>
            <person name="Mudge J."/>
            <person name="Ramaraj T."/>
            <person name="Lindquist I.E."/>
            <person name="Bharti A.K."/>
            <person name="Sundararajan A."/>
            <person name="Cameron C.T."/>
            <person name="Woodward J.E."/>
            <person name="May G.D."/>
            <person name="Brubaker C."/>
            <person name="Broadhvest J."/>
            <person name="Wilkins T.A."/>
        </authorList>
    </citation>
    <scope>NUCLEOTIDE SEQUENCE</scope>
    <source>
        <strain evidence="2">cv. AKA8401</strain>
    </source>
</reference>
<dbReference type="AlphaFoldDB" id="A0A0B0MZF3"/>
<dbReference type="EMBL" id="JRRC01419901">
    <property type="protein sequence ID" value="KHG04874.1"/>
    <property type="molecule type" value="Genomic_DNA"/>
</dbReference>
<evidence type="ECO:0000313" key="1">
    <source>
        <dbReference type="EMBL" id="KHG04874.1"/>
    </source>
</evidence>
<gene>
    <name evidence="1" type="ORF">F383_28783</name>
</gene>
<evidence type="ECO:0000313" key="2">
    <source>
        <dbReference type="Proteomes" id="UP000032142"/>
    </source>
</evidence>